<evidence type="ECO:0000313" key="2">
    <source>
        <dbReference type="Proteomes" id="UP000005010"/>
    </source>
</evidence>
<name>I0EKY9_HELC0</name>
<dbReference type="AlphaFoldDB" id="I0EKY9"/>
<dbReference type="RefSeq" id="WP_014660481.1">
    <property type="nucleotide sequence ID" value="NC_017737.1"/>
</dbReference>
<protein>
    <submittedName>
        <fullName evidence="1">Outer membrane protein 27</fullName>
    </submittedName>
</protein>
<organism evidence="1 2">
    <name type="scientific">Helicobacter cetorum (strain ATCC BAA-429 / MIT 00-7128)</name>
    <dbReference type="NCBI Taxonomy" id="182217"/>
    <lineage>
        <taxon>Bacteria</taxon>
        <taxon>Pseudomonadati</taxon>
        <taxon>Campylobacterota</taxon>
        <taxon>Epsilonproteobacteria</taxon>
        <taxon>Campylobacterales</taxon>
        <taxon>Helicobacteraceae</taxon>
        <taxon>Helicobacter</taxon>
    </lineage>
</organism>
<accession>I0EKY9</accession>
<dbReference type="PATRIC" id="fig|182217.3.peg.336"/>
<dbReference type="Pfam" id="PF01856">
    <property type="entry name" value="HP_OMP"/>
    <property type="match status" value="1"/>
</dbReference>
<dbReference type="EMBL" id="CP003479">
    <property type="protein sequence ID" value="AFI03608.1"/>
    <property type="molecule type" value="Genomic_DNA"/>
</dbReference>
<proteinExistence type="predicted"/>
<dbReference type="PRINTS" id="PR01776">
    <property type="entry name" value="HPOMPFAMILY"/>
</dbReference>
<dbReference type="HOGENOM" id="CLU_408130_0_0_7"/>
<sequence length="551" mass="60595">MVCNHTRNNTTIQQYNNTTIQQYNNTTILTRLNSSLPKTFFAFTLGSLLSANTLIAEENGWFFGISYETSYAKQNIKNPGANIASELRKTISSSVTKNHKSVTPLTYMAQIIGENTKALMQAICPGASDKNPCTNGASKSGPTFAPYNPTNLNNALTALNTLISESQKNANDPNFSPTTILNNQTLDAQQIANIVLNDVNSAIATLMYNQSASGAMNGNYQGFVGKINGKTISTQELFNSIAQITSFGIDSGFQYVPCDSKCQQANSNVSSGSYEYSNTNGLAITNIEDSMNIFEAKANALNKNSNETQYQNLLVNGQNLANKMGQLQDYAKNNLIINSSQQIGLNKANQEVLDTLKQLHAQNSALNAITLLPGFASQSNSVSNMNGFGAKIGYKQFFGQKKWFGLRYYGFFDYGYAGFNNNISVKTNLVTYGAGMDSLFNVFQRKGKSSSFSLGLFLGFQLAGQTWISSLNQILPSGSKINHSSFQFLFNYGFRTYFSKKYTNSSQKPLQQGFEIGMKVPTIPQTYVKNSGLQVDYMRSYSFYLSYLIGF</sequence>
<keyword evidence="2" id="KW-1185">Reference proteome</keyword>
<dbReference type="Proteomes" id="UP000005010">
    <property type="component" value="Chromosome"/>
</dbReference>
<dbReference type="InterPro" id="IPR002718">
    <property type="entry name" value="OMP_Helicobacter"/>
</dbReference>
<evidence type="ECO:0000313" key="1">
    <source>
        <dbReference type="EMBL" id="AFI03608.1"/>
    </source>
</evidence>
<dbReference type="KEGG" id="hce:HCW_01615"/>
<gene>
    <name evidence="1" type="ordered locus">HCW_01615</name>
</gene>
<dbReference type="STRING" id="182217.HCW_01615"/>
<dbReference type="eggNOG" id="COG3170">
    <property type="taxonomic scope" value="Bacteria"/>
</dbReference>
<reference evidence="2" key="1">
    <citation type="submission" date="2012-04" db="EMBL/GenBank/DDBJ databases">
        <title>Complete genome sequence of Helicobacter cetorum strain MIT 00-7128.</title>
        <authorList>
            <person name="Kersulyte D."/>
            <person name="Berg D.E."/>
        </authorList>
    </citation>
    <scope>NUCLEOTIDE SEQUENCE [LARGE SCALE GENOMIC DNA]</scope>
    <source>
        <strain evidence="2">MIT 00-7128</strain>
    </source>
</reference>